<organism evidence="2 3">
    <name type="scientific">Pomacea canaliculata</name>
    <name type="common">Golden apple snail</name>
    <dbReference type="NCBI Taxonomy" id="400727"/>
    <lineage>
        <taxon>Eukaryota</taxon>
        <taxon>Metazoa</taxon>
        <taxon>Spiralia</taxon>
        <taxon>Lophotrochozoa</taxon>
        <taxon>Mollusca</taxon>
        <taxon>Gastropoda</taxon>
        <taxon>Caenogastropoda</taxon>
        <taxon>Architaenioglossa</taxon>
        <taxon>Ampullarioidea</taxon>
        <taxon>Ampullariidae</taxon>
        <taxon>Pomacea</taxon>
    </lineage>
</organism>
<dbReference type="OrthoDB" id="2408655at2759"/>
<dbReference type="PANTHER" id="PTHR23171:SF13">
    <property type="entry name" value="DNA-DIRECTED RNA POLYMERASE II SUBUNIT GRINL1A"/>
    <property type="match status" value="1"/>
</dbReference>
<dbReference type="AlphaFoldDB" id="A0A2T7NF68"/>
<dbReference type="InterPro" id="IPR026213">
    <property type="entry name" value="GRINL1"/>
</dbReference>
<protein>
    <submittedName>
        <fullName evidence="2">Uncharacterized protein</fullName>
    </submittedName>
</protein>
<dbReference type="STRING" id="400727.A0A2T7NF68"/>
<feature type="compositionally biased region" description="Basic and acidic residues" evidence="1">
    <location>
        <begin position="97"/>
        <end position="116"/>
    </location>
</feature>
<dbReference type="Pfam" id="PF15328">
    <property type="entry name" value="GCOM2"/>
    <property type="match status" value="1"/>
</dbReference>
<keyword evidence="3" id="KW-1185">Reference proteome</keyword>
<dbReference type="GO" id="GO:0035556">
    <property type="term" value="P:intracellular signal transduction"/>
    <property type="evidence" value="ECO:0007669"/>
    <property type="project" value="TreeGrafter"/>
</dbReference>
<evidence type="ECO:0000313" key="2">
    <source>
        <dbReference type="EMBL" id="PVD19814.1"/>
    </source>
</evidence>
<dbReference type="GO" id="GO:0006368">
    <property type="term" value="P:transcription elongation by RNA polymerase II"/>
    <property type="evidence" value="ECO:0007669"/>
    <property type="project" value="InterPro"/>
</dbReference>
<sequence>MDRKHEKQGYLGDLHDKTLAQLQELLQRQEKLLAKQKFLDSLPDKGEKIHQFAKILREVISLKEKHENSMTFSTQDNLCHDVTAALSEHLQSLTVGSREEGTIKDPQDGENSAHNEKKFQNSYEKVIRKDHVIDKKEPFKPNRTLKIASVRELPEKFKPKSKVPDVKKHRDSSSNVIPAGVAQTFYGQETWSCDYKQHEESAIHLPAHKFEKAKMISVEDSIEIQRRQKEEIERLQGLHAAERLAERFHIKLGNYNTWVPDMEYPFRS</sequence>
<evidence type="ECO:0000256" key="1">
    <source>
        <dbReference type="SAM" id="MobiDB-lite"/>
    </source>
</evidence>
<accession>A0A2T7NF68</accession>
<dbReference type="Proteomes" id="UP000245119">
    <property type="component" value="Linkage Group LG13"/>
</dbReference>
<name>A0A2T7NF68_POMCA</name>
<dbReference type="GO" id="GO:0003711">
    <property type="term" value="F:transcription elongation factor activity"/>
    <property type="evidence" value="ECO:0007669"/>
    <property type="project" value="InterPro"/>
</dbReference>
<dbReference type="PRINTS" id="PR02085">
    <property type="entry name" value="POLR2GRINL1"/>
</dbReference>
<reference evidence="2 3" key="1">
    <citation type="submission" date="2018-04" db="EMBL/GenBank/DDBJ databases">
        <title>The genome of golden apple snail Pomacea canaliculata provides insight into stress tolerance and invasive adaptation.</title>
        <authorList>
            <person name="Liu C."/>
            <person name="Liu B."/>
            <person name="Ren Y."/>
            <person name="Zhang Y."/>
            <person name="Wang H."/>
            <person name="Li S."/>
            <person name="Jiang F."/>
            <person name="Yin L."/>
            <person name="Zhang G."/>
            <person name="Qian W."/>
            <person name="Fan W."/>
        </authorList>
    </citation>
    <scope>NUCLEOTIDE SEQUENCE [LARGE SCALE GENOMIC DNA]</scope>
    <source>
        <strain evidence="2">SZHN2017</strain>
        <tissue evidence="2">Muscle</tissue>
    </source>
</reference>
<dbReference type="InterPro" id="IPR051375">
    <property type="entry name" value="Tuftelin_GRINL1A/MYZAP/CCD68"/>
</dbReference>
<feature type="region of interest" description="Disordered" evidence="1">
    <location>
        <begin position="95"/>
        <end position="116"/>
    </location>
</feature>
<dbReference type="PANTHER" id="PTHR23171">
    <property type="entry name" value="GDOWN1"/>
    <property type="match status" value="1"/>
</dbReference>
<gene>
    <name evidence="2" type="ORF">C0Q70_20305</name>
</gene>
<dbReference type="GO" id="GO:0005634">
    <property type="term" value="C:nucleus"/>
    <property type="evidence" value="ECO:0007669"/>
    <property type="project" value="InterPro"/>
</dbReference>
<evidence type="ECO:0000313" key="3">
    <source>
        <dbReference type="Proteomes" id="UP000245119"/>
    </source>
</evidence>
<proteinExistence type="predicted"/>
<comment type="caution">
    <text evidence="2">The sequence shown here is derived from an EMBL/GenBank/DDBJ whole genome shotgun (WGS) entry which is preliminary data.</text>
</comment>
<dbReference type="EMBL" id="PZQS01000013">
    <property type="protein sequence ID" value="PVD19814.1"/>
    <property type="molecule type" value="Genomic_DNA"/>
</dbReference>